<dbReference type="CDD" id="cd07106">
    <property type="entry name" value="ALDH_AldA-AAD23400"/>
    <property type="match status" value="1"/>
</dbReference>
<dbReference type="GO" id="GO:0004029">
    <property type="term" value="F:aldehyde dehydrogenase (NAD+) activity"/>
    <property type="evidence" value="ECO:0007669"/>
    <property type="project" value="UniProtKB-EC"/>
</dbReference>
<protein>
    <recommendedName>
        <fullName evidence="3">aldehyde dehydrogenase (NAD(+))</fullName>
        <ecNumber evidence="3">1.2.1.3</ecNumber>
    </recommendedName>
</protein>
<dbReference type="STRING" id="660025.F9FYH1"/>
<name>F9FYH1_FUSOF</name>
<dbReference type="InterPro" id="IPR016161">
    <property type="entry name" value="Ald_DH/histidinol_DH"/>
</dbReference>
<accession>F9FYH1</accession>
<dbReference type="InterPro" id="IPR029510">
    <property type="entry name" value="Ald_DH_CS_GLU"/>
</dbReference>
<feature type="active site" evidence="5">
    <location>
        <position position="253"/>
    </location>
</feature>
<feature type="domain" description="Aldehyde dehydrogenase" evidence="8">
    <location>
        <begin position="36"/>
        <end position="308"/>
    </location>
</feature>
<comment type="catalytic activity">
    <reaction evidence="4">
        <text>an aldehyde + NAD(+) + H2O = a carboxylate + NADH + 2 H(+)</text>
        <dbReference type="Rhea" id="RHEA:16185"/>
        <dbReference type="ChEBI" id="CHEBI:15377"/>
        <dbReference type="ChEBI" id="CHEBI:15378"/>
        <dbReference type="ChEBI" id="CHEBI:17478"/>
        <dbReference type="ChEBI" id="CHEBI:29067"/>
        <dbReference type="ChEBI" id="CHEBI:57540"/>
        <dbReference type="ChEBI" id="CHEBI:57945"/>
        <dbReference type="EC" id="1.2.1.3"/>
    </reaction>
</comment>
<dbReference type="InterPro" id="IPR044086">
    <property type="entry name" value="LUC3-like"/>
</dbReference>
<evidence type="ECO:0000256" key="5">
    <source>
        <dbReference type="PROSITE-ProRule" id="PRU10007"/>
    </source>
</evidence>
<dbReference type="OrthoDB" id="310895at2759"/>
<proteinExistence type="inferred from homology"/>
<dbReference type="PROSITE" id="PS00687">
    <property type="entry name" value="ALDEHYDE_DEHYDR_GLU"/>
    <property type="match status" value="1"/>
</dbReference>
<dbReference type="PANTHER" id="PTHR11699">
    <property type="entry name" value="ALDEHYDE DEHYDROGENASE-RELATED"/>
    <property type="match status" value="1"/>
</dbReference>
<dbReference type="AlphaFoldDB" id="F9FYH1"/>
<evidence type="ECO:0000256" key="6">
    <source>
        <dbReference type="RuleBase" id="RU003345"/>
    </source>
</evidence>
<dbReference type="InterPro" id="IPR015590">
    <property type="entry name" value="Aldehyde_DH_dom"/>
</dbReference>
<dbReference type="EC" id="1.2.1.3" evidence="3"/>
<evidence type="ECO:0000256" key="3">
    <source>
        <dbReference type="ARBA" id="ARBA00024226"/>
    </source>
</evidence>
<feature type="region of interest" description="Disordered" evidence="7">
    <location>
        <begin position="497"/>
        <end position="516"/>
    </location>
</feature>
<organism evidence="9">
    <name type="scientific">Fusarium oxysporum (strain Fo5176)</name>
    <name type="common">Fusarium vascular wilt</name>
    <dbReference type="NCBI Taxonomy" id="660025"/>
    <lineage>
        <taxon>Eukaryota</taxon>
        <taxon>Fungi</taxon>
        <taxon>Dikarya</taxon>
        <taxon>Ascomycota</taxon>
        <taxon>Pezizomycotina</taxon>
        <taxon>Sordariomycetes</taxon>
        <taxon>Hypocreomycetidae</taxon>
        <taxon>Hypocreales</taxon>
        <taxon>Nectriaceae</taxon>
        <taxon>Fusarium</taxon>
        <taxon>Fusarium oxysporum species complex</taxon>
    </lineage>
</organism>
<evidence type="ECO:0000256" key="4">
    <source>
        <dbReference type="ARBA" id="ARBA00049194"/>
    </source>
</evidence>
<dbReference type="InterPro" id="IPR016160">
    <property type="entry name" value="Ald_DH_CS_CYS"/>
</dbReference>
<dbReference type="PROSITE" id="PS00070">
    <property type="entry name" value="ALDEHYDE_DEHYDR_CYS"/>
    <property type="match status" value="1"/>
</dbReference>
<dbReference type="InterPro" id="IPR016162">
    <property type="entry name" value="Ald_DH_N"/>
</dbReference>
<dbReference type="FunFam" id="3.40.605.10:FF:000007">
    <property type="entry name" value="NAD/NADP-dependent betaine aldehyde dehydrogenase"/>
    <property type="match status" value="1"/>
</dbReference>
<dbReference type="EMBL" id="AFQF01002886">
    <property type="protein sequence ID" value="EGU78025.1"/>
    <property type="molecule type" value="Genomic_DNA"/>
</dbReference>
<evidence type="ECO:0000256" key="2">
    <source>
        <dbReference type="ARBA" id="ARBA00023002"/>
    </source>
</evidence>
<dbReference type="Gene3D" id="3.40.605.10">
    <property type="entry name" value="Aldehyde Dehydrogenase, Chain A, domain 1"/>
    <property type="match status" value="2"/>
</dbReference>
<gene>
    <name evidence="9" type="ORF">FOXB_11453</name>
</gene>
<reference evidence="9" key="1">
    <citation type="journal article" date="2012" name="Mol. Plant Microbe Interact.">
        <title>A highly conserved effector in Fusarium oxysporum is required for full virulence on Arabidopsis.</title>
        <authorList>
            <person name="Thatcher L.F."/>
            <person name="Gardiner D.M."/>
            <person name="Kazan K."/>
            <person name="Manners J."/>
        </authorList>
    </citation>
    <scope>NUCLEOTIDE SEQUENCE [LARGE SCALE GENOMIC DNA]</scope>
    <source>
        <strain evidence="9">Fo5176</strain>
    </source>
</reference>
<dbReference type="Pfam" id="PF00171">
    <property type="entry name" value="Aldedh"/>
    <property type="match status" value="2"/>
</dbReference>
<dbReference type="Gene3D" id="3.40.309.10">
    <property type="entry name" value="Aldehyde Dehydrogenase, Chain A, domain 2"/>
    <property type="match status" value="2"/>
</dbReference>
<dbReference type="InterPro" id="IPR016163">
    <property type="entry name" value="Ald_DH_C"/>
</dbReference>
<evidence type="ECO:0000313" key="9">
    <source>
        <dbReference type="EMBL" id="EGU78025.1"/>
    </source>
</evidence>
<dbReference type="SUPFAM" id="SSF53720">
    <property type="entry name" value="ALDH-like"/>
    <property type="match status" value="1"/>
</dbReference>
<comment type="similarity">
    <text evidence="1 6">Belongs to the aldehyde dehydrogenase family.</text>
</comment>
<sequence length="516" mass="56057">MSPAVIEGSKNAGSPTLDFTSGFVQIINGEPSITKETRYTVNPANLQPKEKVPVATKDNLDHAVDAARKAFRTWSKVSYEDRRSAVLAFADAVEKVKTDFRDLLVPQANVEIDAAIAFIRGLAHIELPEDVIEDDDKRTIITRYVPIGVVGAIIPWNFPFLLAASKITPALLTGNVVIIKPSPFTPYCGLKLVELAQQFFPPGVVQSLSGDDRLGPWLTSHPGIDKISFTGSSTTGKLVLQSAAGTLKRVTLELGGNDPAIIFPDVDVDKVAEKVALYSFLNSGQICIALKRIYVHESIYEQFRDAMTFFEDIEKQGWKVATGGKIDPSPGYFIIPTVIDRPPEDSRIVVEEPFGPIVPLLSWKDEEDVIARANNSPMGLGASIWCNDLKKAEKVAREMQAGSVWINTHFDLSPMAPFGGHKESGLGVEWAWSTDAIGQDIAKDGAIRFKEAVADLVKPLGATVILPAGGVFMFKGLSCTPQKDVFTQLAYDTPMGGSTRLQESKGVSWKGSTKPS</sequence>
<feature type="domain" description="Aldehyde dehydrogenase" evidence="8">
    <location>
        <begin position="309"/>
        <end position="430"/>
    </location>
</feature>
<evidence type="ECO:0000256" key="1">
    <source>
        <dbReference type="ARBA" id="ARBA00009986"/>
    </source>
</evidence>
<comment type="caution">
    <text evidence="9">The sequence shown here is derived from an EMBL/GenBank/DDBJ whole genome shotgun (WGS) entry which is preliminary data.</text>
</comment>
<evidence type="ECO:0000256" key="7">
    <source>
        <dbReference type="SAM" id="MobiDB-lite"/>
    </source>
</evidence>
<evidence type="ECO:0000259" key="8">
    <source>
        <dbReference type="Pfam" id="PF00171"/>
    </source>
</evidence>
<keyword evidence="2 6" id="KW-0560">Oxidoreductase</keyword>